<keyword evidence="10" id="KW-1185">Reference proteome</keyword>
<evidence type="ECO:0000256" key="6">
    <source>
        <dbReference type="ARBA" id="ARBA00023136"/>
    </source>
</evidence>
<keyword evidence="6 7" id="KW-0472">Membrane</keyword>
<dbReference type="CDD" id="cd06261">
    <property type="entry name" value="TM_PBP2"/>
    <property type="match status" value="1"/>
</dbReference>
<evidence type="ECO:0000256" key="3">
    <source>
        <dbReference type="ARBA" id="ARBA00022475"/>
    </source>
</evidence>
<feature type="transmembrane region" description="Helical" evidence="7">
    <location>
        <begin position="112"/>
        <end position="133"/>
    </location>
</feature>
<dbReference type="GO" id="GO:0055085">
    <property type="term" value="P:transmembrane transport"/>
    <property type="evidence" value="ECO:0007669"/>
    <property type="project" value="InterPro"/>
</dbReference>
<feature type="transmembrane region" description="Helical" evidence="7">
    <location>
        <begin position="262"/>
        <end position="285"/>
    </location>
</feature>
<comment type="subcellular location">
    <subcellularLocation>
        <location evidence="1 7">Cell membrane</location>
        <topology evidence="1 7">Multi-pass membrane protein</topology>
    </subcellularLocation>
</comment>
<evidence type="ECO:0000256" key="7">
    <source>
        <dbReference type="RuleBase" id="RU363032"/>
    </source>
</evidence>
<dbReference type="HOGENOM" id="CLU_016047_0_3_11"/>
<dbReference type="GO" id="GO:0005886">
    <property type="term" value="C:plasma membrane"/>
    <property type="evidence" value="ECO:0007669"/>
    <property type="project" value="UniProtKB-SubCell"/>
</dbReference>
<dbReference type="Gene3D" id="1.10.3720.10">
    <property type="entry name" value="MetI-like"/>
    <property type="match status" value="1"/>
</dbReference>
<dbReference type="EMBL" id="JH636049">
    <property type="protein sequence ID" value="EID56333.1"/>
    <property type="molecule type" value="Genomic_DNA"/>
</dbReference>
<evidence type="ECO:0000256" key="4">
    <source>
        <dbReference type="ARBA" id="ARBA00022692"/>
    </source>
</evidence>
<keyword evidence="2 7" id="KW-0813">Transport</keyword>
<dbReference type="RefSeq" id="WP_006240566.1">
    <property type="nucleotide sequence ID" value="NZ_JH636049.1"/>
</dbReference>
<name>I0V880_9PSEU</name>
<dbReference type="SUPFAM" id="SSF161098">
    <property type="entry name" value="MetI-like"/>
    <property type="match status" value="1"/>
</dbReference>
<dbReference type="OrthoDB" id="34224at2"/>
<organism evidence="9 10">
    <name type="scientific">Saccharomonospora xinjiangensis XJ-54</name>
    <dbReference type="NCBI Taxonomy" id="882086"/>
    <lineage>
        <taxon>Bacteria</taxon>
        <taxon>Bacillati</taxon>
        <taxon>Actinomycetota</taxon>
        <taxon>Actinomycetes</taxon>
        <taxon>Pseudonocardiales</taxon>
        <taxon>Pseudonocardiaceae</taxon>
        <taxon>Saccharomonospora</taxon>
    </lineage>
</organism>
<dbReference type="PANTHER" id="PTHR30193">
    <property type="entry name" value="ABC TRANSPORTER PERMEASE PROTEIN"/>
    <property type="match status" value="1"/>
</dbReference>
<dbReference type="PROSITE" id="PS50928">
    <property type="entry name" value="ABC_TM1"/>
    <property type="match status" value="1"/>
</dbReference>
<evidence type="ECO:0000313" key="9">
    <source>
        <dbReference type="EMBL" id="EID56333.1"/>
    </source>
</evidence>
<accession>I0V880</accession>
<dbReference type="eggNOG" id="COG1175">
    <property type="taxonomic scope" value="Bacteria"/>
</dbReference>
<reference evidence="9 10" key="1">
    <citation type="submission" date="2012-01" db="EMBL/GenBank/DDBJ databases">
        <title>Improved High-Quality Draft sequence of Saccharomonospora xinjiangensis XJ-54.</title>
        <authorList>
            <consortium name="US DOE Joint Genome Institute"/>
            <person name="Lucas S."/>
            <person name="Han J."/>
            <person name="Lapidus A."/>
            <person name="Cheng J.-F."/>
            <person name="Goodwin L."/>
            <person name="Pitluck S."/>
            <person name="Peters L."/>
            <person name="Mikhailova N."/>
            <person name="Teshima H."/>
            <person name="Detter J.C."/>
            <person name="Han C."/>
            <person name="Tapia R."/>
            <person name="Land M."/>
            <person name="Hauser L."/>
            <person name="Kyrpides N."/>
            <person name="Ivanova N."/>
            <person name="Pagani I."/>
            <person name="Brambilla E.-M."/>
            <person name="Klenk H.-P."/>
            <person name="Woyke T."/>
        </authorList>
    </citation>
    <scope>NUCLEOTIDE SEQUENCE [LARGE SCALE GENOMIC DNA]</scope>
    <source>
        <strain evidence="9 10">XJ-54</strain>
    </source>
</reference>
<dbReference type="Pfam" id="PF00528">
    <property type="entry name" value="BPD_transp_1"/>
    <property type="match status" value="1"/>
</dbReference>
<proteinExistence type="inferred from homology"/>
<evidence type="ECO:0000256" key="1">
    <source>
        <dbReference type="ARBA" id="ARBA00004651"/>
    </source>
</evidence>
<feature type="transmembrane region" description="Helical" evidence="7">
    <location>
        <begin position="80"/>
        <end position="100"/>
    </location>
</feature>
<feature type="transmembrane region" description="Helical" evidence="7">
    <location>
        <begin position="201"/>
        <end position="223"/>
    </location>
</feature>
<dbReference type="InterPro" id="IPR035906">
    <property type="entry name" value="MetI-like_sf"/>
</dbReference>
<evidence type="ECO:0000256" key="5">
    <source>
        <dbReference type="ARBA" id="ARBA00022989"/>
    </source>
</evidence>
<feature type="domain" description="ABC transmembrane type-1" evidence="8">
    <location>
        <begin position="75"/>
        <end position="280"/>
    </location>
</feature>
<evidence type="ECO:0000313" key="10">
    <source>
        <dbReference type="Proteomes" id="UP000004691"/>
    </source>
</evidence>
<comment type="similarity">
    <text evidence="7">Belongs to the binding-protein-dependent transport system permease family.</text>
</comment>
<keyword evidence="9" id="KW-0762">Sugar transport</keyword>
<dbReference type="AlphaFoldDB" id="I0V880"/>
<protein>
    <submittedName>
        <fullName evidence="9">Permease component of ABC-type sugar transporter</fullName>
    </submittedName>
</protein>
<dbReference type="Proteomes" id="UP000004691">
    <property type="component" value="Unassembled WGS sequence"/>
</dbReference>
<evidence type="ECO:0000256" key="2">
    <source>
        <dbReference type="ARBA" id="ARBA00022448"/>
    </source>
</evidence>
<dbReference type="InterPro" id="IPR000515">
    <property type="entry name" value="MetI-like"/>
</dbReference>
<keyword evidence="4 7" id="KW-0812">Transmembrane</keyword>
<dbReference type="PANTHER" id="PTHR30193:SF37">
    <property type="entry name" value="INNER MEMBRANE ABC TRANSPORTER PERMEASE PROTEIN YCJO"/>
    <property type="match status" value="1"/>
</dbReference>
<dbReference type="STRING" id="882086.SacxiDRAFT_4148"/>
<evidence type="ECO:0000259" key="8">
    <source>
        <dbReference type="PROSITE" id="PS50928"/>
    </source>
</evidence>
<keyword evidence="3" id="KW-1003">Cell membrane</keyword>
<gene>
    <name evidence="9" type="ORF">SacxiDRAFT_4148</name>
</gene>
<feature type="transmembrane region" description="Helical" evidence="7">
    <location>
        <begin position="153"/>
        <end position="180"/>
    </location>
</feature>
<dbReference type="InterPro" id="IPR051393">
    <property type="entry name" value="ABC_transporter_permease"/>
</dbReference>
<keyword evidence="5 7" id="KW-1133">Transmembrane helix</keyword>
<sequence>MARSSQGRTAALLLSPTILVLGLVVGYPLLAALRESLYRSGDEIDESGFIVTGERFVGVDNYADAFAGERFWNAFGNTTLFTVTTVAAEVLIGVAMALVMHRAMRGRALVRAAILVPWAIPTAVAGLLWQWIFQADGVANAVLGTGLLWTGDGWASQLAVIIADTWKTAPFVGLLVLAGLQLIPNDVYEAARLDGASGWQQFWRVTLPLVKPALLVAVLFRLLDALRMFDLPFVLVGAQKASVETLSMLAWDEANQVRYGPAAAYAVLLFCYIAVVVFVFVKLLGADLLGERKARRTSEVSA</sequence>